<dbReference type="InterPro" id="IPR035965">
    <property type="entry name" value="PAS-like_dom_sf"/>
</dbReference>
<dbReference type="Gene3D" id="1.10.8.60">
    <property type="match status" value="1"/>
</dbReference>
<dbReference type="SMART" id="SM00091">
    <property type="entry name" value="PAS"/>
    <property type="match status" value="1"/>
</dbReference>
<dbReference type="InterPro" id="IPR002197">
    <property type="entry name" value="HTH_Fis"/>
</dbReference>
<accession>A0ABM7PKN8</accession>
<dbReference type="InterPro" id="IPR009057">
    <property type="entry name" value="Homeodomain-like_sf"/>
</dbReference>
<dbReference type="InterPro" id="IPR003593">
    <property type="entry name" value="AAA+_ATPase"/>
</dbReference>
<name>A0ABM7PKN8_9BACT</name>
<dbReference type="PRINTS" id="PR01590">
    <property type="entry name" value="HTHFIS"/>
</dbReference>
<evidence type="ECO:0000313" key="9">
    <source>
        <dbReference type="Proteomes" id="UP001320148"/>
    </source>
</evidence>
<keyword evidence="2" id="KW-0067">ATP-binding</keyword>
<dbReference type="PROSITE" id="PS00675">
    <property type="entry name" value="SIGMA54_INTERACT_1"/>
    <property type="match status" value="1"/>
</dbReference>
<keyword evidence="4" id="KW-0804">Transcription</keyword>
<keyword evidence="1" id="KW-0547">Nucleotide-binding</keyword>
<dbReference type="NCBIfam" id="TIGR00229">
    <property type="entry name" value="sensory_box"/>
    <property type="match status" value="1"/>
</dbReference>
<evidence type="ECO:0000256" key="4">
    <source>
        <dbReference type="ARBA" id="ARBA00023163"/>
    </source>
</evidence>
<proteinExistence type="predicted"/>
<keyword evidence="5" id="KW-0175">Coiled coil</keyword>
<dbReference type="Pfam" id="PF25601">
    <property type="entry name" value="AAA_lid_14"/>
    <property type="match status" value="1"/>
</dbReference>
<organism evidence="8 9">
    <name type="scientific">Desulfoluna limicola</name>
    <dbReference type="NCBI Taxonomy" id="2810562"/>
    <lineage>
        <taxon>Bacteria</taxon>
        <taxon>Pseudomonadati</taxon>
        <taxon>Thermodesulfobacteriota</taxon>
        <taxon>Desulfobacteria</taxon>
        <taxon>Desulfobacterales</taxon>
        <taxon>Desulfolunaceae</taxon>
        <taxon>Desulfoluna</taxon>
    </lineage>
</organism>
<dbReference type="InterPro" id="IPR013767">
    <property type="entry name" value="PAS_fold"/>
</dbReference>
<dbReference type="CDD" id="cd00009">
    <property type="entry name" value="AAA"/>
    <property type="match status" value="1"/>
</dbReference>
<dbReference type="PANTHER" id="PTHR32071:SF57">
    <property type="entry name" value="C4-DICARBOXYLATE TRANSPORT TRANSCRIPTIONAL REGULATORY PROTEIN DCTD"/>
    <property type="match status" value="1"/>
</dbReference>
<reference evidence="8 9" key="1">
    <citation type="submission" date="2021-02" db="EMBL/GenBank/DDBJ databases">
        <title>Complete genome of Desulfoluna sp. strain ASN36.</title>
        <authorList>
            <person name="Takahashi A."/>
            <person name="Kojima H."/>
            <person name="Fukui M."/>
        </authorList>
    </citation>
    <scope>NUCLEOTIDE SEQUENCE [LARGE SCALE GENOMIC DNA]</scope>
    <source>
        <strain evidence="8 9">ASN36</strain>
    </source>
</reference>
<dbReference type="SUPFAM" id="SSF46689">
    <property type="entry name" value="Homeodomain-like"/>
    <property type="match status" value="1"/>
</dbReference>
<evidence type="ECO:0000259" key="6">
    <source>
        <dbReference type="PROSITE" id="PS50045"/>
    </source>
</evidence>
<gene>
    <name evidence="8" type="ORF">DSLASN_33490</name>
</gene>
<dbReference type="PROSITE" id="PS50045">
    <property type="entry name" value="SIGMA54_INTERACT_4"/>
    <property type="match status" value="1"/>
</dbReference>
<dbReference type="Gene3D" id="3.40.50.300">
    <property type="entry name" value="P-loop containing nucleotide triphosphate hydrolases"/>
    <property type="match status" value="1"/>
</dbReference>
<evidence type="ECO:0000256" key="5">
    <source>
        <dbReference type="SAM" id="Coils"/>
    </source>
</evidence>
<evidence type="ECO:0000256" key="1">
    <source>
        <dbReference type="ARBA" id="ARBA00022741"/>
    </source>
</evidence>
<dbReference type="InterPro" id="IPR025944">
    <property type="entry name" value="Sigma_54_int_dom_CS"/>
</dbReference>
<dbReference type="EMBL" id="AP024488">
    <property type="protein sequence ID" value="BCS97717.1"/>
    <property type="molecule type" value="Genomic_DNA"/>
</dbReference>
<evidence type="ECO:0000256" key="2">
    <source>
        <dbReference type="ARBA" id="ARBA00022840"/>
    </source>
</evidence>
<dbReference type="Pfam" id="PF02954">
    <property type="entry name" value="HTH_8"/>
    <property type="match status" value="1"/>
</dbReference>
<dbReference type="InterPro" id="IPR027417">
    <property type="entry name" value="P-loop_NTPase"/>
</dbReference>
<dbReference type="InterPro" id="IPR025662">
    <property type="entry name" value="Sigma_54_int_dom_ATP-bd_1"/>
</dbReference>
<dbReference type="SMART" id="SM00382">
    <property type="entry name" value="AAA"/>
    <property type="match status" value="1"/>
</dbReference>
<dbReference type="Proteomes" id="UP001320148">
    <property type="component" value="Chromosome"/>
</dbReference>
<keyword evidence="3" id="KW-0805">Transcription regulation</keyword>
<dbReference type="InterPro" id="IPR000014">
    <property type="entry name" value="PAS"/>
</dbReference>
<dbReference type="Gene3D" id="3.30.450.20">
    <property type="entry name" value="PAS domain"/>
    <property type="match status" value="1"/>
</dbReference>
<evidence type="ECO:0000259" key="7">
    <source>
        <dbReference type="PROSITE" id="PS50112"/>
    </source>
</evidence>
<dbReference type="InterPro" id="IPR002078">
    <property type="entry name" value="Sigma_54_int"/>
</dbReference>
<evidence type="ECO:0000313" key="8">
    <source>
        <dbReference type="EMBL" id="BCS97717.1"/>
    </source>
</evidence>
<sequence>MQEKIEVLIMEEQLPAGQIPLTHILDSISNAVFLMNKKKEFLYLNTSAHPLISGSTGCNTHEKAGDFLSNLGVDDAIVEGKEKSTTALLDGSAYQVTVIPMAPKGHPDSVMVVVDDVSQAGELSRQFEECQRETSMLKHILETAYDGLVVTDSTGRITMMSNAYKGFLGVTDQEVVGKHITDVVENTRLHIVAKTGVAELNDIQRIQGNHMVASRIPYTVDGKLAGVVGKVIFQDVDELGEINKKLETMEKELNRYRNEISKLHQARYCMDVIFTRNARMEALKSHAGVIAQSDSNVLILGESGTGKELFAHAIHQDSNRSFQPFIRVNCAAIPENLLESELFGHEKGAFTGASSTKLGKFELANHGTIFLDEIGDMPLQMQAKILRVLQEGEVEHIGASRPKRVDVRVIAATNKNLSEMVEKKTFREDLLYRLNVFTLTIPPLKRRREDIELIAGHTISALNRKMKRGVKGVSPKASCLLQAYPWPGNIRELKNVVERAYHIMEGEEFIQPWHLPHFLRGGNINASQEPLKYILETMERKIITERLILHSGNKTKTAADLGISRVALHKKLEKYSMK</sequence>
<dbReference type="Gene3D" id="1.10.10.60">
    <property type="entry name" value="Homeodomain-like"/>
    <property type="match status" value="1"/>
</dbReference>
<feature type="coiled-coil region" evidence="5">
    <location>
        <begin position="239"/>
        <end position="266"/>
    </location>
</feature>
<dbReference type="PANTHER" id="PTHR32071">
    <property type="entry name" value="TRANSCRIPTIONAL REGULATORY PROTEIN"/>
    <property type="match status" value="1"/>
</dbReference>
<keyword evidence="9" id="KW-1185">Reference proteome</keyword>
<dbReference type="SUPFAM" id="SSF55785">
    <property type="entry name" value="PYP-like sensor domain (PAS domain)"/>
    <property type="match status" value="1"/>
</dbReference>
<evidence type="ECO:0000256" key="3">
    <source>
        <dbReference type="ARBA" id="ARBA00023015"/>
    </source>
</evidence>
<dbReference type="PROSITE" id="PS50112">
    <property type="entry name" value="PAS"/>
    <property type="match status" value="1"/>
</dbReference>
<protein>
    <submittedName>
        <fullName evidence="8">Sigma-54-dependent Fis family transcriptional regulator</fullName>
    </submittedName>
</protein>
<feature type="domain" description="Sigma-54 factor interaction" evidence="6">
    <location>
        <begin position="273"/>
        <end position="502"/>
    </location>
</feature>
<dbReference type="Pfam" id="PF00989">
    <property type="entry name" value="PAS"/>
    <property type="match status" value="1"/>
</dbReference>
<dbReference type="InterPro" id="IPR058031">
    <property type="entry name" value="AAA_lid_NorR"/>
</dbReference>
<dbReference type="PROSITE" id="PS00688">
    <property type="entry name" value="SIGMA54_INTERACT_3"/>
    <property type="match status" value="1"/>
</dbReference>
<dbReference type="SUPFAM" id="SSF52540">
    <property type="entry name" value="P-loop containing nucleoside triphosphate hydrolases"/>
    <property type="match status" value="1"/>
</dbReference>
<dbReference type="CDD" id="cd00130">
    <property type="entry name" value="PAS"/>
    <property type="match status" value="1"/>
</dbReference>
<feature type="domain" description="PAS" evidence="7">
    <location>
        <begin position="133"/>
        <end position="184"/>
    </location>
</feature>
<dbReference type="Pfam" id="PF00158">
    <property type="entry name" value="Sigma54_activat"/>
    <property type="match status" value="1"/>
</dbReference>